<dbReference type="InterPro" id="IPR018633">
    <property type="entry name" value="DUF2357"/>
</dbReference>
<gene>
    <name evidence="3" type="ORF">PGLA_14420</name>
</gene>
<evidence type="ECO:0000313" key="4">
    <source>
        <dbReference type="Proteomes" id="UP000076967"/>
    </source>
</evidence>
<dbReference type="Pfam" id="PF09823">
    <property type="entry name" value="DUF2357"/>
    <property type="match status" value="1"/>
</dbReference>
<feature type="coiled-coil region" evidence="1">
    <location>
        <begin position="300"/>
        <end position="334"/>
    </location>
</feature>
<keyword evidence="1" id="KW-0175">Coiled coil</keyword>
<feature type="domain" description="DUF2357" evidence="2">
    <location>
        <begin position="150"/>
        <end position="264"/>
    </location>
</feature>
<name>A0A168KHA8_9BACL</name>
<keyword evidence="4" id="KW-1185">Reference proteome</keyword>
<evidence type="ECO:0000256" key="1">
    <source>
        <dbReference type="SAM" id="Coils"/>
    </source>
</evidence>
<dbReference type="AlphaFoldDB" id="A0A168KHA8"/>
<sequence>MIMHPKVFIGKRFNHENWRDAELTLIKYEAGSLLPSVEINEYQAIRVRFESNSIFDRLYVDRFDCDDILILEPGSEEELVQIRDIDHMPAPGHYMVRLETQQGIYHGMYTIRGSNFDEDRLFFLRNYLEQKVSGLSYDLVTRRFGAYIDEGQSSVHILNVYRHIQANYPKLKHALESIIELPSEHIMQQYNIRSVSKKPDIKSQRWLAMKGGRNNTNLDRPENFYERHAVLTNDVPENQWFKWFLVFLKRNVKGLENGFRKRYELQINKVDHSKSRLLQVNDSLYRYDQTTMKYGNEKVVRQLRYERDGITRTLQQQEDEAAKILNELRKILKMVSMFSRYLEDSWLKDIKYIPVFKRPPTFVLRDQRYSVLYRLYREVHVQMKRNSSNRQSTYPYNRSSKLMEVYCTCLIIDVFNDLDFKWDTGWLADHSQERFIGELLTGEKMTFVKDGYRVDLVYDQELPRRLNEEEYGFIANIHNRPDIRLDIYDTKGKLIKALVIEVKYRKYRYLWNTQFNRETDDFIQISDYNRILYRCPIDRNRTSKIDKVIALYPKQTNGVAFEHKHDGSVTFIQIEPVDPTTKEVPFGYEYLKDEITQFINQNMLMHKNEEAGSISL</sequence>
<dbReference type="Proteomes" id="UP000076967">
    <property type="component" value="Unassembled WGS sequence"/>
</dbReference>
<dbReference type="OrthoDB" id="1632997at2"/>
<dbReference type="RefSeq" id="WP_068533867.1">
    <property type="nucleotide sequence ID" value="NZ_LVJH01000025.1"/>
</dbReference>
<evidence type="ECO:0000313" key="3">
    <source>
        <dbReference type="EMBL" id="OAB42011.1"/>
    </source>
</evidence>
<dbReference type="STRING" id="494026.PGLA_14420"/>
<protein>
    <recommendedName>
        <fullName evidence="2">DUF2357 domain-containing protein</fullName>
    </recommendedName>
</protein>
<dbReference type="EMBL" id="LVJH01000025">
    <property type="protein sequence ID" value="OAB42011.1"/>
    <property type="molecule type" value="Genomic_DNA"/>
</dbReference>
<accession>A0A168KHA8</accession>
<evidence type="ECO:0000259" key="2">
    <source>
        <dbReference type="Pfam" id="PF09823"/>
    </source>
</evidence>
<proteinExistence type="predicted"/>
<comment type="caution">
    <text evidence="3">The sequence shown here is derived from an EMBL/GenBank/DDBJ whole genome shotgun (WGS) entry which is preliminary data.</text>
</comment>
<organism evidence="3 4">
    <name type="scientific">Paenibacillus glacialis</name>
    <dbReference type="NCBI Taxonomy" id="494026"/>
    <lineage>
        <taxon>Bacteria</taxon>
        <taxon>Bacillati</taxon>
        <taxon>Bacillota</taxon>
        <taxon>Bacilli</taxon>
        <taxon>Bacillales</taxon>
        <taxon>Paenibacillaceae</taxon>
        <taxon>Paenibacillus</taxon>
    </lineage>
</organism>
<reference evidence="3 4" key="1">
    <citation type="submission" date="2016-03" db="EMBL/GenBank/DDBJ databases">
        <title>Draft genome sequence of Paenibacillus glacialis DSM 22343.</title>
        <authorList>
            <person name="Shin S.-K."/>
            <person name="Yi H."/>
        </authorList>
    </citation>
    <scope>NUCLEOTIDE SEQUENCE [LARGE SCALE GENOMIC DNA]</scope>
    <source>
        <strain evidence="3 4">DSM 22343</strain>
    </source>
</reference>